<dbReference type="CDD" id="cd03801">
    <property type="entry name" value="GT4_PimA-like"/>
    <property type="match status" value="1"/>
</dbReference>
<keyword evidence="1 2" id="KW-0808">Transferase</keyword>
<evidence type="ECO:0000313" key="3">
    <source>
        <dbReference type="Proteomes" id="UP000034004"/>
    </source>
</evidence>
<dbReference type="AlphaFoldDB" id="A0A0G0E0W3"/>
<dbReference type="GO" id="GO:0016757">
    <property type="term" value="F:glycosyltransferase activity"/>
    <property type="evidence" value="ECO:0007669"/>
    <property type="project" value="TreeGrafter"/>
</dbReference>
<accession>A0A0G0E0W3</accession>
<protein>
    <submittedName>
        <fullName evidence="2">Glycosyl transferase family 1 protein</fullName>
    </submittedName>
</protein>
<dbReference type="Gene3D" id="3.40.50.2000">
    <property type="entry name" value="Glycogen Phosphorylase B"/>
    <property type="match status" value="2"/>
</dbReference>
<dbReference type="STRING" id="1618484.UR56_C0017G0006"/>
<gene>
    <name evidence="2" type="ORF">UR56_C0017G0006</name>
</gene>
<dbReference type="Proteomes" id="UP000034004">
    <property type="component" value="Unassembled WGS sequence"/>
</dbReference>
<dbReference type="PANTHER" id="PTHR46401">
    <property type="entry name" value="GLYCOSYLTRANSFERASE WBBK-RELATED"/>
    <property type="match status" value="1"/>
</dbReference>
<reference evidence="2 3" key="1">
    <citation type="journal article" date="2015" name="Nature">
        <title>rRNA introns, odd ribosomes, and small enigmatic genomes across a large radiation of phyla.</title>
        <authorList>
            <person name="Brown C.T."/>
            <person name="Hug L.A."/>
            <person name="Thomas B.C."/>
            <person name="Sharon I."/>
            <person name="Castelle C.J."/>
            <person name="Singh A."/>
            <person name="Wilkins M.J."/>
            <person name="Williams K.H."/>
            <person name="Banfield J.F."/>
        </authorList>
    </citation>
    <scope>NUCLEOTIDE SEQUENCE [LARGE SCALE GENOMIC DNA]</scope>
</reference>
<proteinExistence type="predicted"/>
<comment type="caution">
    <text evidence="2">The sequence shown here is derived from an EMBL/GenBank/DDBJ whole genome shotgun (WGS) entry which is preliminary data.</text>
</comment>
<name>A0A0G0E0W3_9BACT</name>
<dbReference type="GO" id="GO:0009103">
    <property type="term" value="P:lipopolysaccharide biosynthetic process"/>
    <property type="evidence" value="ECO:0007669"/>
    <property type="project" value="TreeGrafter"/>
</dbReference>
<evidence type="ECO:0000256" key="1">
    <source>
        <dbReference type="ARBA" id="ARBA00022679"/>
    </source>
</evidence>
<dbReference type="PANTHER" id="PTHR46401:SF2">
    <property type="entry name" value="GLYCOSYLTRANSFERASE WBBK-RELATED"/>
    <property type="match status" value="1"/>
</dbReference>
<dbReference type="Pfam" id="PF13692">
    <property type="entry name" value="Glyco_trans_1_4"/>
    <property type="match status" value="1"/>
</dbReference>
<dbReference type="PATRIC" id="fig|1618484.3.peg.600"/>
<organism evidence="2 3">
    <name type="scientific">Candidatus Roizmanbacteria bacterium GW2011_GWC2_34_23</name>
    <dbReference type="NCBI Taxonomy" id="1618484"/>
    <lineage>
        <taxon>Bacteria</taxon>
        <taxon>Candidatus Roizmaniibacteriota</taxon>
    </lineage>
</organism>
<dbReference type="SUPFAM" id="SSF53756">
    <property type="entry name" value="UDP-Glycosyltransferase/glycogen phosphorylase"/>
    <property type="match status" value="1"/>
</dbReference>
<sequence length="401" mass="46531">MKILMVTPYVPYPPSSGGQIRTYNLLKYLSQNNEITLVALYKNDEEKKYEFYLKKYCKKIYLCKRPSSPWQFKNIFKTIFSSSPFLVVRNYSDEAKTIINELLSKEKFDVIHAETFYVMPHIPQTNVPIVLVEQTIEYKVYKHFVNSLPFYLRLLIYFDIDIIKLKYWERFYWKKANAVVVVSSSDEKLIKNEEPLLKTSIIPNCVGDEMIIDKLGKKDLQIPTIFFQGNFFWLQNVEAAKFIINKIYPQLIKELSNVKIVIAGQNAKKLGSLIDKNINIINIEPDNINKVKELFRENTLFIAPIFGPGGTRLKILAAMGSGMPVISSVTGIEGLEVTNNINVVIANNQQEFVTKIKQLLANKNSYEKIRNNAYELIKEKYQWSQTAKELESVYKNLKKIQ</sequence>
<dbReference type="EMBL" id="LBPR01000017">
    <property type="protein sequence ID" value="KKP60997.1"/>
    <property type="molecule type" value="Genomic_DNA"/>
</dbReference>
<evidence type="ECO:0000313" key="2">
    <source>
        <dbReference type="EMBL" id="KKP60997.1"/>
    </source>
</evidence>